<keyword evidence="5" id="KW-0677">Repeat</keyword>
<evidence type="ECO:0000256" key="4">
    <source>
        <dbReference type="ARBA" id="ARBA00022574"/>
    </source>
</evidence>
<comment type="subcellular location">
    <subcellularLocation>
        <location evidence="1">Nucleus</location>
        <location evidence="1">Nucleolus</location>
    </subcellularLocation>
</comment>
<evidence type="ECO:0000256" key="7">
    <source>
        <dbReference type="ARBA" id="ARBA00023242"/>
    </source>
</evidence>
<keyword evidence="4" id="KW-0853">WD repeat</keyword>
<dbReference type="EMBL" id="JACMRX010000005">
    <property type="protein sequence ID" value="KAF7988733.1"/>
    <property type="molecule type" value="Genomic_DNA"/>
</dbReference>
<feature type="domain" description="WD repeat-containing protein 75 second beta-propeller" evidence="8">
    <location>
        <begin position="376"/>
        <end position="702"/>
    </location>
</feature>
<evidence type="ECO:0000256" key="3">
    <source>
        <dbReference type="ARBA" id="ARBA00022552"/>
    </source>
</evidence>
<dbReference type="SMART" id="SM00320">
    <property type="entry name" value="WD40"/>
    <property type="match status" value="6"/>
</dbReference>
<dbReference type="GO" id="GO:0006364">
    <property type="term" value="P:rRNA processing"/>
    <property type="evidence" value="ECO:0007669"/>
    <property type="project" value="UniProtKB-KW"/>
</dbReference>
<dbReference type="InterPro" id="IPR015943">
    <property type="entry name" value="WD40/YVTN_repeat-like_dom_sf"/>
</dbReference>
<dbReference type="Proteomes" id="UP000639338">
    <property type="component" value="Unassembled WGS sequence"/>
</dbReference>
<dbReference type="GO" id="GO:0032040">
    <property type="term" value="C:small-subunit processome"/>
    <property type="evidence" value="ECO:0007669"/>
    <property type="project" value="InterPro"/>
</dbReference>
<dbReference type="Pfam" id="PF23869">
    <property type="entry name" value="Beta-prop_WDR75_1st"/>
    <property type="match status" value="1"/>
</dbReference>
<dbReference type="GO" id="GO:0003723">
    <property type="term" value="F:RNA binding"/>
    <property type="evidence" value="ECO:0007669"/>
    <property type="project" value="InterPro"/>
</dbReference>
<evidence type="ECO:0000256" key="6">
    <source>
        <dbReference type="ARBA" id="ARBA00023163"/>
    </source>
</evidence>
<keyword evidence="7" id="KW-0539">Nucleus</keyword>
<evidence type="ECO:0000313" key="9">
    <source>
        <dbReference type="EMBL" id="KAF7988733.1"/>
    </source>
</evidence>
<evidence type="ECO:0000313" key="10">
    <source>
        <dbReference type="Proteomes" id="UP000639338"/>
    </source>
</evidence>
<sequence>MSRLNKTCTCTLRYLEENSRGSGKIEIQGQRYKRFGDELVVKRKGGGSIIDRRPLFSSDGEILYVVWKNVIRANSTKTGDFVREFEPVDNKIIAITFNSDNFNTIIGCTENGELVNWDSRNGLIVKKLKFKTHADAKIKTFHVVNYQRANGHQVCQALLTYIVEAHNDIQLVLCDLDTGDATKSTCIKHIADYYVDIIGNNGNNLVAIGQDVDLHILRLNQNLTGIWHKIGLTGRKITCVAGHPEETCVATGDSSGRAVVWFDLFKKHPAQGVYHWHTLPVTEIAFSKSGEHLYTGGSECVLVKWSIGKPNNKTFLPRLPAPIKHLTIAPENRYVAISTLDNGIIVINPEKKLTSVIQNFTWGVTTSKKNLFPAGLVLDPRTGSLVLNSRTGHVQFFDTNTKSLLHNIDITTQNLITQGRNMIIVNTEVTKIALSSDGTWMATVEERNDGISSPEVRLKFWKYIMEKQIYSLNTCIELPHENGITSLKFRSNTSLDSDNFMVVTTGKDDQFKLWDLVEPESMYKTTKYWQCCGIGDYRNLPSMDADFSIDGSLLGVGFGSSLTIWNPVTNILKCSLTHSRYSQTLKRIEFGKHEACHLVVVGSSEHIVVWNLLTLTISWSVPLKLANLTSDISSVYMVAFTEDNNLYVFTPQSSEPIYTRKNLLKDESTVMGACFVPNTSEKNTYNPHVWQLKSQLFFLDSNQELLTLEAESEAAVSLENLTVNGNIPLTAFSSLIADESNTNVEKNDYFSHDQFEKSGKKMVDELLTVSSHTLPPIRMICSRFIMSLRATNSREAELRRQISSNNDDSNNDSVAVVKKEFKNENKKPQFQEEFEKNPEFVSFNWKFLAEIYSDK</sequence>
<dbReference type="AlphaFoldDB" id="A0A834XLY4"/>
<gene>
    <name evidence="9" type="ORF">HCN44_001306</name>
</gene>
<keyword evidence="2" id="KW-0690">Ribosome biogenesis</keyword>
<dbReference type="GO" id="GO:0045943">
    <property type="term" value="P:positive regulation of transcription by RNA polymerase I"/>
    <property type="evidence" value="ECO:0007669"/>
    <property type="project" value="InterPro"/>
</dbReference>
<dbReference type="OrthoDB" id="4096at2759"/>
<dbReference type="Pfam" id="PF23769">
    <property type="entry name" value="Beta-prop_WDR75_2nd"/>
    <property type="match status" value="1"/>
</dbReference>
<protein>
    <recommendedName>
        <fullName evidence="8">WD repeat-containing protein 75 second beta-propeller domain-containing protein</fullName>
    </recommendedName>
</protein>
<evidence type="ECO:0000256" key="2">
    <source>
        <dbReference type="ARBA" id="ARBA00022517"/>
    </source>
</evidence>
<dbReference type="Gene3D" id="2.130.10.10">
    <property type="entry name" value="YVTN repeat-like/Quinoprotein amine dehydrogenase"/>
    <property type="match status" value="3"/>
</dbReference>
<name>A0A834XLY4_APHGI</name>
<proteinExistence type="predicted"/>
<accession>A0A834XLY4</accession>
<dbReference type="InterPro" id="IPR001680">
    <property type="entry name" value="WD40_rpt"/>
</dbReference>
<dbReference type="InterPro" id="IPR053826">
    <property type="entry name" value="WDR75"/>
</dbReference>
<keyword evidence="6" id="KW-0804">Transcription</keyword>
<comment type="caution">
    <text evidence="9">The sequence shown here is derived from an EMBL/GenBank/DDBJ whole genome shotgun (WGS) entry which is preliminary data.</text>
</comment>
<dbReference type="SUPFAM" id="SSF50978">
    <property type="entry name" value="WD40 repeat-like"/>
    <property type="match status" value="2"/>
</dbReference>
<evidence type="ECO:0000256" key="1">
    <source>
        <dbReference type="ARBA" id="ARBA00004604"/>
    </source>
</evidence>
<dbReference type="PANTHER" id="PTHR44215">
    <property type="entry name" value="WD REPEAT-CONTAINING PROTEIN 75"/>
    <property type="match status" value="1"/>
</dbReference>
<dbReference type="InterPro" id="IPR036322">
    <property type="entry name" value="WD40_repeat_dom_sf"/>
</dbReference>
<dbReference type="PANTHER" id="PTHR44215:SF1">
    <property type="entry name" value="WD REPEAT-CONTAINING PROTEIN 75"/>
    <property type="match status" value="1"/>
</dbReference>
<keyword evidence="10" id="KW-1185">Reference proteome</keyword>
<dbReference type="InterPro" id="IPR057644">
    <property type="entry name" value="Beta-prop_WDR75_2nd"/>
</dbReference>
<evidence type="ECO:0000259" key="8">
    <source>
        <dbReference type="Pfam" id="PF23769"/>
    </source>
</evidence>
<keyword evidence="3" id="KW-0698">rRNA processing</keyword>
<dbReference type="GO" id="GO:2000234">
    <property type="term" value="P:positive regulation of rRNA processing"/>
    <property type="evidence" value="ECO:0007669"/>
    <property type="project" value="TreeGrafter"/>
</dbReference>
<evidence type="ECO:0000256" key="5">
    <source>
        <dbReference type="ARBA" id="ARBA00022737"/>
    </source>
</evidence>
<reference evidence="9 10" key="1">
    <citation type="submission" date="2020-08" db="EMBL/GenBank/DDBJ databases">
        <title>Aphidius gifuensis genome sequencing and assembly.</title>
        <authorList>
            <person name="Du Z."/>
        </authorList>
    </citation>
    <scope>NUCLEOTIDE SEQUENCE [LARGE SCALE GENOMIC DNA]</scope>
    <source>
        <strain evidence="9">YNYX2018</strain>
        <tissue evidence="9">Adults</tissue>
    </source>
</reference>
<organism evidence="9 10">
    <name type="scientific">Aphidius gifuensis</name>
    <name type="common">Parasitoid wasp</name>
    <dbReference type="NCBI Taxonomy" id="684658"/>
    <lineage>
        <taxon>Eukaryota</taxon>
        <taxon>Metazoa</taxon>
        <taxon>Ecdysozoa</taxon>
        <taxon>Arthropoda</taxon>
        <taxon>Hexapoda</taxon>
        <taxon>Insecta</taxon>
        <taxon>Pterygota</taxon>
        <taxon>Neoptera</taxon>
        <taxon>Endopterygota</taxon>
        <taxon>Hymenoptera</taxon>
        <taxon>Apocrita</taxon>
        <taxon>Ichneumonoidea</taxon>
        <taxon>Braconidae</taxon>
        <taxon>Aphidiinae</taxon>
        <taxon>Aphidius</taxon>
    </lineage>
</organism>